<sequence>MGLTPRHQKPFQKKDWAYLDTYIKANIDNSSLPHPSVAVELDQFEMSKEEIIQELKRNGYQVTDEHTGFLRVS</sequence>
<evidence type="ECO:0000313" key="2">
    <source>
        <dbReference type="Proteomes" id="UP000510868"/>
    </source>
</evidence>
<name>A0A7L6BIV3_LIMRT</name>
<dbReference type="AlphaFoldDB" id="A0A7L6BIV3"/>
<protein>
    <submittedName>
        <fullName evidence="1">Uncharacterized protein</fullName>
    </submittedName>
</protein>
<proteinExistence type="predicted"/>
<dbReference type="Proteomes" id="UP000510868">
    <property type="component" value="Chromosome"/>
</dbReference>
<organism evidence="1 2">
    <name type="scientific">Limosilactobacillus reuteri</name>
    <name type="common">Lactobacillus reuteri</name>
    <dbReference type="NCBI Taxonomy" id="1598"/>
    <lineage>
        <taxon>Bacteria</taxon>
        <taxon>Bacillati</taxon>
        <taxon>Bacillota</taxon>
        <taxon>Bacilli</taxon>
        <taxon>Lactobacillales</taxon>
        <taxon>Lactobacillaceae</taxon>
        <taxon>Limosilactobacillus</taxon>
    </lineage>
</organism>
<reference evidence="1 2" key="1">
    <citation type="submission" date="2020-07" db="EMBL/GenBank/DDBJ databases">
        <title>Genome sequence of Lactobacillus reuteri CNEI-KCA3 isolated from the faeces of a reared-broiler chicken, South-East Nigeria, reveals presence of CRISPR arrays.</title>
        <authorList>
            <person name="Anukam K.C."/>
            <person name="Ibezim C.N."/>
            <person name="BeecK W.V."/>
            <person name="Allonsius C."/>
            <person name="Broek M.D."/>
            <person name="Tuyaerts I."/>
            <person name="Attama A."/>
            <person name="Esimone C.O."/>
            <person name="Lebeer S."/>
        </authorList>
    </citation>
    <scope>NUCLEOTIDE SEQUENCE [LARGE SCALE GENOMIC DNA]</scope>
    <source>
        <strain evidence="1 2">CNEI-KCA3</strain>
    </source>
</reference>
<evidence type="ECO:0000313" key="1">
    <source>
        <dbReference type="EMBL" id="QLQ61804.1"/>
    </source>
</evidence>
<dbReference type="EMBL" id="CP059275">
    <property type="protein sequence ID" value="QLQ61804.1"/>
    <property type="molecule type" value="Genomic_DNA"/>
</dbReference>
<dbReference type="RefSeq" id="WP_181462528.1">
    <property type="nucleotide sequence ID" value="NZ_CP059275.1"/>
</dbReference>
<accession>A0A7L6BIV3</accession>
<gene>
    <name evidence="1" type="ORF">HHK02_00255</name>
</gene>